<dbReference type="NCBIfam" id="TIGR00486">
    <property type="entry name" value="YbgI_SA1388"/>
    <property type="match status" value="1"/>
</dbReference>
<accession>A0A517SIY5</accession>
<evidence type="ECO:0000256" key="5">
    <source>
        <dbReference type="PIRSR" id="PIRSR602678-1"/>
    </source>
</evidence>
<evidence type="ECO:0000313" key="7">
    <source>
        <dbReference type="Proteomes" id="UP000315700"/>
    </source>
</evidence>
<reference evidence="6 7" key="1">
    <citation type="submission" date="2019-02" db="EMBL/GenBank/DDBJ databases">
        <title>Deep-cultivation of Planctomycetes and their phenomic and genomic characterization uncovers novel biology.</title>
        <authorList>
            <person name="Wiegand S."/>
            <person name="Jogler M."/>
            <person name="Boedeker C."/>
            <person name="Pinto D."/>
            <person name="Vollmers J."/>
            <person name="Rivas-Marin E."/>
            <person name="Kohn T."/>
            <person name="Peeters S.H."/>
            <person name="Heuer A."/>
            <person name="Rast P."/>
            <person name="Oberbeckmann S."/>
            <person name="Bunk B."/>
            <person name="Jeske O."/>
            <person name="Meyerdierks A."/>
            <person name="Storesund J.E."/>
            <person name="Kallscheuer N."/>
            <person name="Luecker S."/>
            <person name="Lage O.M."/>
            <person name="Pohl T."/>
            <person name="Merkel B.J."/>
            <person name="Hornburger P."/>
            <person name="Mueller R.-W."/>
            <person name="Bruemmer F."/>
            <person name="Labrenz M."/>
            <person name="Spormann A.M."/>
            <person name="Op den Camp H."/>
            <person name="Overmann J."/>
            <person name="Amann R."/>
            <person name="Jetten M.S.M."/>
            <person name="Mascher T."/>
            <person name="Medema M.H."/>
            <person name="Devos D.P."/>
            <person name="Kaster A.-K."/>
            <person name="Ovreas L."/>
            <person name="Rohde M."/>
            <person name="Galperin M.Y."/>
            <person name="Jogler C."/>
        </authorList>
    </citation>
    <scope>NUCLEOTIDE SEQUENCE [LARGE SCALE GENOMIC DNA]</scope>
    <source>
        <strain evidence="6 7">Pan44</strain>
    </source>
</reference>
<evidence type="ECO:0000256" key="1">
    <source>
        <dbReference type="ARBA" id="ARBA00006964"/>
    </source>
</evidence>
<comment type="subunit">
    <text evidence="2">Homohexamer.</text>
</comment>
<protein>
    <recommendedName>
        <fullName evidence="3">GTP cyclohydrolase 1 type 2 homolog</fullName>
    </recommendedName>
</protein>
<dbReference type="Proteomes" id="UP000315700">
    <property type="component" value="Chromosome"/>
</dbReference>
<gene>
    <name evidence="6" type="ORF">Pan44_41550</name>
</gene>
<dbReference type="InterPro" id="IPR002678">
    <property type="entry name" value="DUF34/NIF3"/>
</dbReference>
<evidence type="ECO:0000313" key="6">
    <source>
        <dbReference type="EMBL" id="QDT56104.1"/>
    </source>
</evidence>
<evidence type="ECO:0000256" key="3">
    <source>
        <dbReference type="ARBA" id="ARBA00022112"/>
    </source>
</evidence>
<feature type="binding site" evidence="5">
    <location>
        <position position="69"/>
    </location>
    <ligand>
        <name>a divalent metal cation</name>
        <dbReference type="ChEBI" id="CHEBI:60240"/>
        <label>1</label>
    </ligand>
</feature>
<dbReference type="EMBL" id="CP036271">
    <property type="protein sequence ID" value="QDT56104.1"/>
    <property type="molecule type" value="Genomic_DNA"/>
</dbReference>
<sequence>MAHPSLTVGDIARFLAELAPPGLSEPWDNTGLLVGDENSPARNVLTCLTLTEDVAEEAAHAGVGLVVSHHPLLFKAVKRITAESSEGRTLLTLLKAGIAVYSPHTAFDSAAQGINRRLASKFGLSDIRPLRPTGDESPAGGGRFGRLPEAVPLSEFLQVVRRSLGVDALGYVGQLDRSVRMVAVACGAAAEFLDDALHHDCDVLVTGEARFHACLDARAKGVAMILAGHYATERPAVEELAQLIAATFPGLVAAASRVESDPLKWSTP</sequence>
<keyword evidence="4 5" id="KW-0479">Metal-binding</keyword>
<dbReference type="Pfam" id="PF01784">
    <property type="entry name" value="DUF34_NIF3"/>
    <property type="match status" value="1"/>
</dbReference>
<feature type="binding site" evidence="5">
    <location>
        <position position="70"/>
    </location>
    <ligand>
        <name>a divalent metal cation</name>
        <dbReference type="ChEBI" id="CHEBI:60240"/>
        <label>1</label>
    </ligand>
</feature>
<dbReference type="RefSeq" id="WP_145032997.1">
    <property type="nucleotide sequence ID" value="NZ_CP036271.1"/>
</dbReference>
<dbReference type="InterPro" id="IPR036069">
    <property type="entry name" value="DUF34/NIF3_sf"/>
</dbReference>
<dbReference type="AlphaFoldDB" id="A0A517SIY5"/>
<dbReference type="KEGG" id="ccos:Pan44_41550"/>
<dbReference type="FunFam" id="3.40.1390.30:FF:000001">
    <property type="entry name" value="GTP cyclohydrolase 1 type 2"/>
    <property type="match status" value="1"/>
</dbReference>
<keyword evidence="6" id="KW-0378">Hydrolase</keyword>
<evidence type="ECO:0000256" key="4">
    <source>
        <dbReference type="ARBA" id="ARBA00022723"/>
    </source>
</evidence>
<keyword evidence="7" id="KW-1185">Reference proteome</keyword>
<feature type="binding site" evidence="5">
    <location>
        <position position="108"/>
    </location>
    <ligand>
        <name>a divalent metal cation</name>
        <dbReference type="ChEBI" id="CHEBI:60240"/>
        <label>1</label>
    </ligand>
</feature>
<dbReference type="InParanoid" id="A0A517SIY5"/>
<organism evidence="6 7">
    <name type="scientific">Caulifigura coniformis</name>
    <dbReference type="NCBI Taxonomy" id="2527983"/>
    <lineage>
        <taxon>Bacteria</taxon>
        <taxon>Pseudomonadati</taxon>
        <taxon>Planctomycetota</taxon>
        <taxon>Planctomycetia</taxon>
        <taxon>Planctomycetales</taxon>
        <taxon>Planctomycetaceae</taxon>
        <taxon>Caulifigura</taxon>
    </lineage>
</organism>
<dbReference type="SUPFAM" id="SSF102705">
    <property type="entry name" value="NIF3 (NGG1p interacting factor 3)-like"/>
    <property type="match status" value="1"/>
</dbReference>
<dbReference type="FunCoup" id="A0A517SIY5">
    <property type="interactions" value="218"/>
</dbReference>
<dbReference type="PANTHER" id="PTHR13799:SF14">
    <property type="entry name" value="GTP CYCLOHYDROLASE 1 TYPE 2 HOMOLOG"/>
    <property type="match status" value="1"/>
</dbReference>
<name>A0A517SIY5_9PLAN</name>
<proteinExistence type="inferred from homology"/>
<comment type="similarity">
    <text evidence="1">Belongs to the GTP cyclohydrolase I type 2/NIF3 family.</text>
</comment>
<dbReference type="Gene3D" id="3.40.1390.30">
    <property type="entry name" value="NIF3 (NGG1p interacting factor 3)-like"/>
    <property type="match status" value="2"/>
</dbReference>
<dbReference type="OrthoDB" id="9792792at2"/>
<evidence type="ECO:0000256" key="2">
    <source>
        <dbReference type="ARBA" id="ARBA00011643"/>
    </source>
</evidence>
<dbReference type="PANTHER" id="PTHR13799">
    <property type="entry name" value="NGG1 INTERACTING FACTOR 3"/>
    <property type="match status" value="1"/>
</dbReference>
<feature type="binding site" evidence="5">
    <location>
        <position position="233"/>
    </location>
    <ligand>
        <name>a divalent metal cation</name>
        <dbReference type="ChEBI" id="CHEBI:60240"/>
        <label>1</label>
    </ligand>
</feature>
<dbReference type="GO" id="GO:0016787">
    <property type="term" value="F:hydrolase activity"/>
    <property type="evidence" value="ECO:0007669"/>
    <property type="project" value="UniProtKB-KW"/>
</dbReference>
<feature type="binding site" evidence="5">
    <location>
        <position position="229"/>
    </location>
    <ligand>
        <name>a divalent metal cation</name>
        <dbReference type="ChEBI" id="CHEBI:60240"/>
        <label>1</label>
    </ligand>
</feature>
<dbReference type="GO" id="GO:0005737">
    <property type="term" value="C:cytoplasm"/>
    <property type="evidence" value="ECO:0007669"/>
    <property type="project" value="TreeGrafter"/>
</dbReference>
<dbReference type="GO" id="GO:0046872">
    <property type="term" value="F:metal ion binding"/>
    <property type="evidence" value="ECO:0007669"/>
    <property type="project" value="UniProtKB-KW"/>
</dbReference>